<sequence>MVNWAKLTIPPLMTGIGYAMIEAMILPELVYAFHHDPTNSWYLALVHYHPWLGMWLYRIGVAIVLAIPWIAFGDFWQWLFAADVAVWSEDAMFWLFIGHIPHSWGYIRSLHIFTYPTIPIHGGLPLYYIPAAIILYISAVKIMERERRKGS</sequence>
<organism evidence="2 3">
    <name type="scientific">Vulcanisaeta distributa (strain DSM 14429 / JCM 11212 / NBRC 100878 / IC-017)</name>
    <dbReference type="NCBI Taxonomy" id="572478"/>
    <lineage>
        <taxon>Archaea</taxon>
        <taxon>Thermoproteota</taxon>
        <taxon>Thermoprotei</taxon>
        <taxon>Thermoproteales</taxon>
        <taxon>Thermoproteaceae</taxon>
        <taxon>Vulcanisaeta</taxon>
    </lineage>
</organism>
<dbReference type="RefSeq" id="WP_013335910.1">
    <property type="nucleotide sequence ID" value="NC_014537.1"/>
</dbReference>
<feature type="transmembrane region" description="Helical" evidence="1">
    <location>
        <begin position="124"/>
        <end position="143"/>
    </location>
</feature>
<keyword evidence="1" id="KW-0472">Membrane</keyword>
<accession>E1QNT9</accession>
<dbReference type="GeneID" id="9751722"/>
<dbReference type="AlphaFoldDB" id="E1QNT9"/>
<dbReference type="KEGG" id="vdi:Vdis_0793"/>
<evidence type="ECO:0000313" key="3">
    <source>
        <dbReference type="Proteomes" id="UP000006681"/>
    </source>
</evidence>
<feature type="transmembrane region" description="Helical" evidence="1">
    <location>
        <begin position="84"/>
        <end position="104"/>
    </location>
</feature>
<feature type="transmembrane region" description="Helical" evidence="1">
    <location>
        <begin position="54"/>
        <end position="72"/>
    </location>
</feature>
<dbReference type="OrthoDB" id="23779at2157"/>
<keyword evidence="3" id="KW-1185">Reference proteome</keyword>
<dbReference type="EMBL" id="CP002100">
    <property type="protein sequence ID" value="ADN50185.1"/>
    <property type="molecule type" value="Genomic_DNA"/>
</dbReference>
<reference evidence="3" key="2">
    <citation type="journal article" date="2010" name="Stand. Genomic Sci.">
        <title>Complete genome sequence of Vulcanisaeta distributa type strain (IC-017T).</title>
        <authorList>
            <person name="Mavromatis K."/>
            <person name="Sikorski J."/>
            <person name="Pabst E."/>
            <person name="Teshima H."/>
            <person name="Lapidus A."/>
            <person name="Lucas S."/>
            <person name="Nolan M."/>
            <person name="Glavina Del Rio T."/>
            <person name="Cheng J."/>
            <person name="Bruce D."/>
            <person name="Goodwin L."/>
            <person name="Pitluck S."/>
            <person name="Liolios K."/>
            <person name="Ivanova N."/>
            <person name="Mikhailova N."/>
            <person name="Pati A."/>
            <person name="Chen A."/>
            <person name="Palaniappan K."/>
            <person name="Land M."/>
            <person name="Hauser L."/>
            <person name="Chang Y."/>
            <person name="Jeffries C."/>
            <person name="Rohde M."/>
            <person name="Spring S."/>
            <person name="Goker M."/>
            <person name="Wirth R."/>
            <person name="Woyke T."/>
            <person name="Bristow J."/>
            <person name="Eisen J."/>
            <person name="Markowitz V."/>
            <person name="Hugenholtz P."/>
            <person name="Klenk H."/>
            <person name="Kyrpides N."/>
        </authorList>
    </citation>
    <scope>NUCLEOTIDE SEQUENCE [LARGE SCALE GENOMIC DNA]</scope>
    <source>
        <strain evidence="3">DSM 14429 / JCM 11212 / NBRC 100878 / IC-017</strain>
    </source>
</reference>
<proteinExistence type="predicted"/>
<name>E1QNT9_VULDI</name>
<protein>
    <submittedName>
        <fullName evidence="2">Uncharacterized protein</fullName>
    </submittedName>
</protein>
<dbReference type="eggNOG" id="arCOG07333">
    <property type="taxonomic scope" value="Archaea"/>
</dbReference>
<feature type="transmembrane region" description="Helical" evidence="1">
    <location>
        <begin position="12"/>
        <end position="34"/>
    </location>
</feature>
<gene>
    <name evidence="2" type="ordered locus">Vdis_0793</name>
</gene>
<reference evidence="2 3" key="1">
    <citation type="journal article" date="2010" name="Stand. Genomic Sci.">
        <title>Complete genome sequence of Vulcanisaeta distributa type strain (IC-017).</title>
        <authorList>
            <person name="Mavromatis K."/>
            <person name="Sikorski J."/>
            <person name="Pabst E."/>
            <person name="Teshima H."/>
            <person name="Lapidus A."/>
            <person name="Lucas S."/>
            <person name="Nolan M."/>
            <person name="Glavina Del Rio T."/>
            <person name="Cheng J.F."/>
            <person name="Bruce D."/>
            <person name="Goodwin L."/>
            <person name="Pitluck S."/>
            <person name="Liolios K."/>
            <person name="Ivanova N."/>
            <person name="Mikhailova N."/>
            <person name="Pati A."/>
            <person name="Chen A."/>
            <person name="Palaniappan K."/>
            <person name="Land M."/>
            <person name="Hauser L."/>
            <person name="Chang Y.J."/>
            <person name="Jeffries C.D."/>
            <person name="Rohde M."/>
            <person name="Spring S."/>
            <person name="Goker M."/>
            <person name="Wirth R."/>
            <person name="Woyke T."/>
            <person name="Bristow J."/>
            <person name="Eisen J.A."/>
            <person name="Markowitz V."/>
            <person name="Hugenholtz P."/>
            <person name="Klenk H.P."/>
            <person name="Kyrpides N.C."/>
        </authorList>
    </citation>
    <scope>NUCLEOTIDE SEQUENCE [LARGE SCALE GENOMIC DNA]</scope>
    <source>
        <strain evidence="3">DSM 14429 / JCM 11212 / NBRC 100878 / IC-017</strain>
    </source>
</reference>
<evidence type="ECO:0000256" key="1">
    <source>
        <dbReference type="SAM" id="Phobius"/>
    </source>
</evidence>
<dbReference type="Proteomes" id="UP000006681">
    <property type="component" value="Chromosome"/>
</dbReference>
<dbReference type="HOGENOM" id="CLU_1727336_0_0_2"/>
<evidence type="ECO:0000313" key="2">
    <source>
        <dbReference type="EMBL" id="ADN50185.1"/>
    </source>
</evidence>
<keyword evidence="1" id="KW-1133">Transmembrane helix</keyword>
<keyword evidence="1" id="KW-0812">Transmembrane</keyword>